<sequence length="217" mass="23803">MACGNWFLIILPHWNGEKEGILYENLEIAGVLSFCMLAGCGNLSAADEQQLKDGLQDASQQLGSAMEQAGEAWDKAQAEIEAEMAKINWAEKIFTEENSDGKPVRVVKSDGTAVEDMDAFLEAIQVSDWTKVDALPADVTESGTFALRQNATIKLGETVSNTDYKIAQMTVYKEGYVTLEILDGMTKYLDILIPKENFVAVYQVPEDVAAYLQDCAA</sequence>
<organism evidence="1 2">
    <name type="scientific">Anaerotignum lactatifermentans</name>
    <dbReference type="NCBI Taxonomy" id="160404"/>
    <lineage>
        <taxon>Bacteria</taxon>
        <taxon>Bacillati</taxon>
        <taxon>Bacillota</taxon>
        <taxon>Clostridia</taxon>
        <taxon>Lachnospirales</taxon>
        <taxon>Anaerotignaceae</taxon>
        <taxon>Anaerotignum</taxon>
    </lineage>
</organism>
<dbReference type="RefSeq" id="WP_087988621.1">
    <property type="nucleotide sequence ID" value="NZ_NFHM01000002.1"/>
</dbReference>
<gene>
    <name evidence="1" type="ORF">B5G26_02745</name>
</gene>
<dbReference type="Proteomes" id="UP000195455">
    <property type="component" value="Unassembled WGS sequence"/>
</dbReference>
<evidence type="ECO:0000313" key="2">
    <source>
        <dbReference type="Proteomes" id="UP000195455"/>
    </source>
</evidence>
<reference evidence="2" key="1">
    <citation type="submission" date="2017-04" db="EMBL/GenBank/DDBJ databases">
        <title>Function of individual gut microbiota members based on whole genome sequencing of pure cultures obtained from chicken caecum.</title>
        <authorList>
            <person name="Medvecky M."/>
            <person name="Cejkova D."/>
            <person name="Polansky O."/>
            <person name="Karasova D."/>
            <person name="Kubasova T."/>
            <person name="Cizek A."/>
            <person name="Rychlik I."/>
        </authorList>
    </citation>
    <scope>NUCLEOTIDE SEQUENCE [LARGE SCALE GENOMIC DNA]</scope>
    <source>
        <strain evidence="2">An75</strain>
    </source>
</reference>
<comment type="caution">
    <text evidence="1">The sequence shown here is derived from an EMBL/GenBank/DDBJ whole genome shotgun (WGS) entry which is preliminary data.</text>
</comment>
<dbReference type="AlphaFoldDB" id="A0A1Y3UAU7"/>
<dbReference type="EMBL" id="NFHM01000002">
    <property type="protein sequence ID" value="OUN45215.1"/>
    <property type="molecule type" value="Genomic_DNA"/>
</dbReference>
<proteinExistence type="predicted"/>
<protein>
    <submittedName>
        <fullName evidence="1">Uncharacterized protein</fullName>
    </submittedName>
</protein>
<evidence type="ECO:0000313" key="1">
    <source>
        <dbReference type="EMBL" id="OUN45215.1"/>
    </source>
</evidence>
<accession>A0A1Y3UAU7</accession>
<name>A0A1Y3UAU7_9FIRM</name>